<dbReference type="InterPro" id="IPR019887">
    <property type="entry name" value="Tscrpt_reg_AsnC/Lrp_C"/>
</dbReference>
<dbReference type="GO" id="GO:0043565">
    <property type="term" value="F:sequence-specific DNA binding"/>
    <property type="evidence" value="ECO:0007669"/>
    <property type="project" value="InterPro"/>
</dbReference>
<dbReference type="GO" id="GO:0043200">
    <property type="term" value="P:response to amino acid"/>
    <property type="evidence" value="ECO:0007669"/>
    <property type="project" value="TreeGrafter"/>
</dbReference>
<name>A0A2S5KHE4_9PROT</name>
<keyword evidence="1" id="KW-0805">Transcription regulation</keyword>
<keyword evidence="3" id="KW-0804">Transcription</keyword>
<dbReference type="SUPFAM" id="SSF46785">
    <property type="entry name" value="Winged helix' DNA-binding domain"/>
    <property type="match status" value="1"/>
</dbReference>
<protein>
    <submittedName>
        <fullName evidence="5">AsnC family transcriptional regulator</fullName>
    </submittedName>
</protein>
<keyword evidence="2" id="KW-0238">DNA-binding</keyword>
<dbReference type="SMART" id="SM00344">
    <property type="entry name" value="HTH_ASNC"/>
    <property type="match status" value="1"/>
</dbReference>
<evidence type="ECO:0000313" key="5">
    <source>
        <dbReference type="EMBL" id="PPC74013.1"/>
    </source>
</evidence>
<dbReference type="SUPFAM" id="SSF54909">
    <property type="entry name" value="Dimeric alpha+beta barrel"/>
    <property type="match status" value="1"/>
</dbReference>
<dbReference type="InterPro" id="IPR011008">
    <property type="entry name" value="Dimeric_a/b-barrel"/>
</dbReference>
<dbReference type="InterPro" id="IPR000485">
    <property type="entry name" value="AsnC-type_HTH_dom"/>
</dbReference>
<organism evidence="5 6">
    <name type="scientific">Proteobacteria bacterium 228</name>
    <dbReference type="NCBI Taxonomy" id="2083153"/>
    <lineage>
        <taxon>Bacteria</taxon>
        <taxon>Pseudomonadati</taxon>
        <taxon>Pseudomonadota</taxon>
    </lineage>
</organism>
<dbReference type="Gene3D" id="3.30.70.920">
    <property type="match status" value="1"/>
</dbReference>
<dbReference type="Gene3D" id="1.10.10.10">
    <property type="entry name" value="Winged helix-like DNA-binding domain superfamily/Winged helix DNA-binding domain"/>
    <property type="match status" value="1"/>
</dbReference>
<dbReference type="InterPro" id="IPR036390">
    <property type="entry name" value="WH_DNA-bd_sf"/>
</dbReference>
<dbReference type="PANTHER" id="PTHR30154">
    <property type="entry name" value="LEUCINE-RESPONSIVE REGULATORY PROTEIN"/>
    <property type="match status" value="1"/>
</dbReference>
<proteinExistence type="predicted"/>
<dbReference type="PRINTS" id="PR00033">
    <property type="entry name" value="HTHASNC"/>
</dbReference>
<evidence type="ECO:0000256" key="3">
    <source>
        <dbReference type="ARBA" id="ARBA00023163"/>
    </source>
</evidence>
<dbReference type="InterPro" id="IPR036388">
    <property type="entry name" value="WH-like_DNA-bd_sf"/>
</dbReference>
<sequence length="163" mass="18690">MENTGVVLDDTDIAILIELHNDGRMLNSVLAARLGLAASSCLRRVRRLEQQRLLVRYCAQLDLSKITDTLLVFSKITLSDHRSIDYLRFEKGMQQIDEAMECHLVSAGFDYLVRFQVKDISHYQQVMDHLIDQDLGIACNRSHIVMRSAVARTHQPLQLLVQR</sequence>
<dbReference type="InterPro" id="IPR019888">
    <property type="entry name" value="Tscrpt_reg_AsnC-like"/>
</dbReference>
<dbReference type="Pfam" id="PF01037">
    <property type="entry name" value="AsnC_trans_reg"/>
    <property type="match status" value="1"/>
</dbReference>
<dbReference type="GO" id="GO:0005829">
    <property type="term" value="C:cytosol"/>
    <property type="evidence" value="ECO:0007669"/>
    <property type="project" value="TreeGrafter"/>
</dbReference>
<dbReference type="PROSITE" id="PS50956">
    <property type="entry name" value="HTH_ASNC_2"/>
    <property type="match status" value="1"/>
</dbReference>
<evidence type="ECO:0000313" key="6">
    <source>
        <dbReference type="Proteomes" id="UP000238196"/>
    </source>
</evidence>
<dbReference type="AlphaFoldDB" id="A0A2S5KHE4"/>
<evidence type="ECO:0000256" key="2">
    <source>
        <dbReference type="ARBA" id="ARBA00023125"/>
    </source>
</evidence>
<comment type="caution">
    <text evidence="5">The sequence shown here is derived from an EMBL/GenBank/DDBJ whole genome shotgun (WGS) entry which is preliminary data.</text>
</comment>
<gene>
    <name evidence="5" type="ORF">C4K68_28260</name>
</gene>
<accession>A0A2S5KHE4</accession>
<evidence type="ECO:0000256" key="1">
    <source>
        <dbReference type="ARBA" id="ARBA00023015"/>
    </source>
</evidence>
<dbReference type="EMBL" id="PRLP01000169">
    <property type="protein sequence ID" value="PPC74013.1"/>
    <property type="molecule type" value="Genomic_DNA"/>
</dbReference>
<reference evidence="5 6" key="1">
    <citation type="submission" date="2018-02" db="EMBL/GenBank/DDBJ databases">
        <title>novel marine gammaproteobacteria from coastal saline agro ecosystem.</title>
        <authorList>
            <person name="Krishnan R."/>
            <person name="Ramesh Kumar N."/>
        </authorList>
    </citation>
    <scope>NUCLEOTIDE SEQUENCE [LARGE SCALE GENOMIC DNA]</scope>
    <source>
        <strain evidence="5 6">228</strain>
    </source>
</reference>
<evidence type="ECO:0000259" key="4">
    <source>
        <dbReference type="PROSITE" id="PS50956"/>
    </source>
</evidence>
<dbReference type="Proteomes" id="UP000238196">
    <property type="component" value="Unassembled WGS sequence"/>
</dbReference>
<dbReference type="Pfam" id="PF13404">
    <property type="entry name" value="HTH_AsnC-type"/>
    <property type="match status" value="1"/>
</dbReference>
<dbReference type="OrthoDB" id="8590699at2"/>
<feature type="domain" description="HTH asnC-type" evidence="4">
    <location>
        <begin position="8"/>
        <end position="74"/>
    </location>
</feature>
<dbReference type="PANTHER" id="PTHR30154:SF34">
    <property type="entry name" value="TRANSCRIPTIONAL REGULATOR AZLB"/>
    <property type="match status" value="1"/>
</dbReference>